<dbReference type="RefSeq" id="WP_074793488.1">
    <property type="nucleotide sequence ID" value="NZ_FOVJ01000001.1"/>
</dbReference>
<evidence type="ECO:0000256" key="1">
    <source>
        <dbReference type="SAM" id="MobiDB-lite"/>
    </source>
</evidence>
<organism evidence="3 4">
    <name type="scientific">Nitrosospira briensis</name>
    <dbReference type="NCBI Taxonomy" id="35799"/>
    <lineage>
        <taxon>Bacteria</taxon>
        <taxon>Pseudomonadati</taxon>
        <taxon>Pseudomonadota</taxon>
        <taxon>Betaproteobacteria</taxon>
        <taxon>Nitrosomonadales</taxon>
        <taxon>Nitrosomonadaceae</taxon>
        <taxon>Nitrosospira</taxon>
    </lineage>
</organism>
<evidence type="ECO:0000256" key="2">
    <source>
        <dbReference type="SAM" id="SignalP"/>
    </source>
</evidence>
<keyword evidence="4" id="KW-1185">Reference proteome</keyword>
<dbReference type="EMBL" id="FOVJ01000001">
    <property type="protein sequence ID" value="SFN23753.1"/>
    <property type="molecule type" value="Genomic_DNA"/>
</dbReference>
<evidence type="ECO:0000313" key="4">
    <source>
        <dbReference type="Proteomes" id="UP000183107"/>
    </source>
</evidence>
<feature type="chain" id="PRO_5010344098" evidence="2">
    <location>
        <begin position="31"/>
        <end position="104"/>
    </location>
</feature>
<reference evidence="4" key="1">
    <citation type="submission" date="2016-10" db="EMBL/GenBank/DDBJ databases">
        <authorList>
            <person name="Varghese N."/>
        </authorList>
    </citation>
    <scope>NUCLEOTIDE SEQUENCE [LARGE SCALE GENOMIC DNA]</scope>
    <source>
        <strain evidence="4">Nsp8</strain>
    </source>
</reference>
<dbReference type="OrthoDB" id="8565465at2"/>
<accession>A0A1I4XE38</accession>
<feature type="compositionally biased region" description="Basic and acidic residues" evidence="1">
    <location>
        <begin position="56"/>
        <end position="104"/>
    </location>
</feature>
<protein>
    <submittedName>
        <fullName evidence="3">Uncharacterized protein</fullName>
    </submittedName>
</protein>
<feature type="region of interest" description="Disordered" evidence="1">
    <location>
        <begin position="34"/>
        <end position="104"/>
    </location>
</feature>
<proteinExistence type="predicted"/>
<dbReference type="Proteomes" id="UP000183107">
    <property type="component" value="Unassembled WGS sequence"/>
</dbReference>
<evidence type="ECO:0000313" key="3">
    <source>
        <dbReference type="EMBL" id="SFN23753.1"/>
    </source>
</evidence>
<feature type="signal peptide" evidence="2">
    <location>
        <begin position="1"/>
        <end position="30"/>
    </location>
</feature>
<name>A0A1I4XE38_9PROT</name>
<sequence length="104" mass="11201">MKLVSGLATKLSSLASALILSVAGTGIIHAAGTDMPDEIAPADSPAVRDTFNGKQNEAEKKKTQKEDQPSSSKKRDNSRYSTDGVERYEEDKEYSGTGPKREGR</sequence>
<keyword evidence="2" id="KW-0732">Signal</keyword>
<gene>
    <name evidence="3" type="ORF">SAMN05216386_0055</name>
</gene>
<dbReference type="AlphaFoldDB" id="A0A1I4XE38"/>